<proteinExistence type="predicted"/>
<dbReference type="AlphaFoldDB" id="A0A2P2JQ64"/>
<reference evidence="1" key="1">
    <citation type="submission" date="2018-02" db="EMBL/GenBank/DDBJ databases">
        <title>Rhizophora mucronata_Transcriptome.</title>
        <authorList>
            <person name="Meera S.P."/>
            <person name="Sreeshan A."/>
            <person name="Augustine A."/>
        </authorList>
    </citation>
    <scope>NUCLEOTIDE SEQUENCE</scope>
    <source>
        <tissue evidence="1">Leaf</tissue>
    </source>
</reference>
<accession>A0A2P2JQ64</accession>
<protein>
    <submittedName>
        <fullName evidence="1">Uncharacterized protein</fullName>
    </submittedName>
</protein>
<evidence type="ECO:0000313" key="1">
    <source>
        <dbReference type="EMBL" id="MBW95614.1"/>
    </source>
</evidence>
<organism evidence="1">
    <name type="scientific">Rhizophora mucronata</name>
    <name type="common">Asiatic mangrove</name>
    <dbReference type="NCBI Taxonomy" id="61149"/>
    <lineage>
        <taxon>Eukaryota</taxon>
        <taxon>Viridiplantae</taxon>
        <taxon>Streptophyta</taxon>
        <taxon>Embryophyta</taxon>
        <taxon>Tracheophyta</taxon>
        <taxon>Spermatophyta</taxon>
        <taxon>Magnoliopsida</taxon>
        <taxon>eudicotyledons</taxon>
        <taxon>Gunneridae</taxon>
        <taxon>Pentapetalae</taxon>
        <taxon>rosids</taxon>
        <taxon>fabids</taxon>
        <taxon>Malpighiales</taxon>
        <taxon>Rhizophoraceae</taxon>
        <taxon>Rhizophora</taxon>
    </lineage>
</organism>
<dbReference type="EMBL" id="GGEC01015131">
    <property type="protein sequence ID" value="MBW95614.1"/>
    <property type="molecule type" value="Transcribed_RNA"/>
</dbReference>
<name>A0A2P2JQ64_RHIMU</name>
<sequence>MSCVLIEVWYRMDSPLRLFKILVRVLGRYLCPSL</sequence>